<feature type="transmembrane region" description="Helical" evidence="1">
    <location>
        <begin position="12"/>
        <end position="31"/>
    </location>
</feature>
<evidence type="ECO:0000313" key="3">
    <source>
        <dbReference type="Proteomes" id="UP000192596"/>
    </source>
</evidence>
<reference evidence="3" key="1">
    <citation type="submission" date="2017-03" db="EMBL/GenBank/DDBJ databases">
        <title>Genomes of endolithic fungi from Antarctica.</title>
        <authorList>
            <person name="Coleine C."/>
            <person name="Masonjones S."/>
            <person name="Stajich J.E."/>
        </authorList>
    </citation>
    <scope>NUCLEOTIDE SEQUENCE [LARGE SCALE GENOMIC DNA]</scope>
    <source>
        <strain evidence="3">CCFEE 5527</strain>
    </source>
</reference>
<proteinExistence type="predicted"/>
<name>A0A1V8T5J6_9PEZI</name>
<gene>
    <name evidence="2" type="ORF">B0A48_08314</name>
</gene>
<dbReference type="InParanoid" id="A0A1V8T5J6"/>
<evidence type="ECO:0000256" key="1">
    <source>
        <dbReference type="SAM" id="Phobius"/>
    </source>
</evidence>
<sequence length="88" mass="9580">MSSSGLAVPDAAFVAIIIAAAGCFVLLGWAIHSNFHRQQPEGMLHAQAGLGVQSQDEYMREVRGRNYEAIRGVFRGRYERRGGASEVS</sequence>
<accession>A0A1V8T5J6</accession>
<comment type="caution">
    <text evidence="2">The sequence shown here is derived from an EMBL/GenBank/DDBJ whole genome shotgun (WGS) entry which is preliminary data.</text>
</comment>
<keyword evidence="1" id="KW-0812">Transmembrane</keyword>
<keyword evidence="1" id="KW-0472">Membrane</keyword>
<organism evidence="2 3">
    <name type="scientific">Cryoendolithus antarcticus</name>
    <dbReference type="NCBI Taxonomy" id="1507870"/>
    <lineage>
        <taxon>Eukaryota</taxon>
        <taxon>Fungi</taxon>
        <taxon>Dikarya</taxon>
        <taxon>Ascomycota</taxon>
        <taxon>Pezizomycotina</taxon>
        <taxon>Dothideomycetes</taxon>
        <taxon>Dothideomycetidae</taxon>
        <taxon>Cladosporiales</taxon>
        <taxon>Cladosporiaceae</taxon>
        <taxon>Cryoendolithus</taxon>
    </lineage>
</organism>
<keyword evidence="1" id="KW-1133">Transmembrane helix</keyword>
<evidence type="ECO:0000313" key="2">
    <source>
        <dbReference type="EMBL" id="OQO06531.1"/>
    </source>
</evidence>
<protein>
    <submittedName>
        <fullName evidence="2">Uncharacterized protein</fullName>
    </submittedName>
</protein>
<dbReference type="EMBL" id="NAJO01000016">
    <property type="protein sequence ID" value="OQO06531.1"/>
    <property type="molecule type" value="Genomic_DNA"/>
</dbReference>
<dbReference type="Proteomes" id="UP000192596">
    <property type="component" value="Unassembled WGS sequence"/>
</dbReference>
<dbReference type="AlphaFoldDB" id="A0A1V8T5J6"/>
<keyword evidence="3" id="KW-1185">Reference proteome</keyword>